<dbReference type="EMBL" id="LT853700">
    <property type="protein sequence ID" value="SMQ53842.1"/>
    <property type="molecule type" value="Genomic_DNA"/>
</dbReference>
<proteinExistence type="predicted"/>
<protein>
    <submittedName>
        <fullName evidence="1">Uncharacterized protein</fullName>
    </submittedName>
</protein>
<organism evidence="1 2">
    <name type="scientific">Zymoseptoria tritici (strain ST99CH_3D7)</name>
    <dbReference type="NCBI Taxonomy" id="1276538"/>
    <lineage>
        <taxon>Eukaryota</taxon>
        <taxon>Fungi</taxon>
        <taxon>Dikarya</taxon>
        <taxon>Ascomycota</taxon>
        <taxon>Pezizomycotina</taxon>
        <taxon>Dothideomycetes</taxon>
        <taxon>Dothideomycetidae</taxon>
        <taxon>Mycosphaerellales</taxon>
        <taxon>Mycosphaerellaceae</taxon>
        <taxon>Zymoseptoria</taxon>
    </lineage>
</organism>
<reference evidence="1 2" key="1">
    <citation type="submission" date="2016-06" db="EMBL/GenBank/DDBJ databases">
        <authorList>
            <person name="Kjaerup R.B."/>
            <person name="Dalgaard T.S."/>
            <person name="Juul-Madsen H.R."/>
        </authorList>
    </citation>
    <scope>NUCLEOTIDE SEQUENCE [LARGE SCALE GENOMIC DNA]</scope>
</reference>
<evidence type="ECO:0000313" key="1">
    <source>
        <dbReference type="EMBL" id="SMQ53842.1"/>
    </source>
</evidence>
<dbReference type="Proteomes" id="UP000215127">
    <property type="component" value="Chromosome 9"/>
</dbReference>
<name>A0A1X7S2D8_ZYMT9</name>
<evidence type="ECO:0000313" key="2">
    <source>
        <dbReference type="Proteomes" id="UP000215127"/>
    </source>
</evidence>
<dbReference type="AlphaFoldDB" id="A0A1X7S2D8"/>
<accession>A0A1X7S2D8</accession>
<keyword evidence="2" id="KW-1185">Reference proteome</keyword>
<sequence>MVLGELRASSRSTSFHAAGNIFDDPVSHRGAKLTQSIKDVTSTGWCGCLGGNGLNGAALTGNAMQRPTGHSFEGLDPRANGVRKEATTTRLLVHHLRLEERTRSYWLRIRSWL</sequence>
<gene>
    <name evidence="1" type="ORF">ZT3D7_G8996</name>
</gene>